<sequence>MNLDNDHCHYSYKVRSCLHFNNTRFPLRRYKSLKEEKADSSPLTADEVKLFLSHTSEEWRDYFLIRFWTGIRSCELHGLYWEHIDFKHRRIKQRRTSDCPFVFSDKNGGGLSTQFVSRKIWQPTLKKAGLKHRRAYETRHTAAVLHIAALENPLYISHMLGHSDIKLLFEIYAPYIANAARQDGQNFSTMMQGGIA</sequence>
<dbReference type="EMBL" id="OANU01000073">
    <property type="protein sequence ID" value="SNX49731.1"/>
    <property type="molecule type" value="Genomic_DNA"/>
</dbReference>
<evidence type="ECO:0000256" key="1">
    <source>
        <dbReference type="ARBA" id="ARBA00023172"/>
    </source>
</evidence>
<dbReference type="Gene3D" id="1.10.443.10">
    <property type="entry name" value="Intergrase catalytic core"/>
    <property type="match status" value="2"/>
</dbReference>
<dbReference type="InterPro" id="IPR002104">
    <property type="entry name" value="Integrase_catalytic"/>
</dbReference>
<name>A0A240EMK7_9VIBR</name>
<evidence type="ECO:0000259" key="2">
    <source>
        <dbReference type="PROSITE" id="PS51898"/>
    </source>
</evidence>
<protein>
    <submittedName>
        <fullName evidence="3">Tyrosine recombinase XerC</fullName>
    </submittedName>
</protein>
<proteinExistence type="predicted"/>
<keyword evidence="4" id="KW-1185">Reference proteome</keyword>
<dbReference type="PROSITE" id="PS51898">
    <property type="entry name" value="TYR_RECOMBINASE"/>
    <property type="match status" value="1"/>
</dbReference>
<dbReference type="GO" id="GO:0003677">
    <property type="term" value="F:DNA binding"/>
    <property type="evidence" value="ECO:0007669"/>
    <property type="project" value="InterPro"/>
</dbReference>
<evidence type="ECO:0000313" key="3">
    <source>
        <dbReference type="EMBL" id="SNX49731.1"/>
    </source>
</evidence>
<organism evidence="3 4">
    <name type="scientific">Vibrio thalassae</name>
    <dbReference type="NCBI Taxonomy" id="1243014"/>
    <lineage>
        <taxon>Bacteria</taxon>
        <taxon>Pseudomonadati</taxon>
        <taxon>Pseudomonadota</taxon>
        <taxon>Gammaproteobacteria</taxon>
        <taxon>Vibrionales</taxon>
        <taxon>Vibrionaceae</taxon>
        <taxon>Vibrio</taxon>
    </lineage>
</organism>
<dbReference type="SUPFAM" id="SSF56349">
    <property type="entry name" value="DNA breaking-rejoining enzymes"/>
    <property type="match status" value="1"/>
</dbReference>
<dbReference type="Proteomes" id="UP000219336">
    <property type="component" value="Unassembled WGS sequence"/>
</dbReference>
<evidence type="ECO:0000313" key="4">
    <source>
        <dbReference type="Proteomes" id="UP000219336"/>
    </source>
</evidence>
<dbReference type="InterPro" id="IPR013762">
    <property type="entry name" value="Integrase-like_cat_sf"/>
</dbReference>
<dbReference type="InterPro" id="IPR011010">
    <property type="entry name" value="DNA_brk_join_enz"/>
</dbReference>
<accession>A0A240EMK7</accession>
<gene>
    <name evidence="3" type="primary">xerC_4</name>
    <name evidence="3" type="ORF">VTH8203_03379</name>
</gene>
<reference evidence="4" key="1">
    <citation type="submission" date="2016-06" db="EMBL/GenBank/DDBJ databases">
        <authorList>
            <person name="Rodrigo-Torres L."/>
            <person name="Arahal R.D."/>
            <person name="Lucena T."/>
        </authorList>
    </citation>
    <scope>NUCLEOTIDE SEQUENCE [LARGE SCALE GENOMIC DNA]</scope>
    <source>
        <strain evidence="4">CECT8203</strain>
    </source>
</reference>
<dbReference type="GO" id="GO:0015074">
    <property type="term" value="P:DNA integration"/>
    <property type="evidence" value="ECO:0007669"/>
    <property type="project" value="InterPro"/>
</dbReference>
<dbReference type="AlphaFoldDB" id="A0A240EMK7"/>
<keyword evidence="1" id="KW-0233">DNA recombination</keyword>
<feature type="domain" description="Tyr recombinase" evidence="2">
    <location>
        <begin position="38"/>
        <end position="187"/>
    </location>
</feature>
<dbReference type="GO" id="GO:0006310">
    <property type="term" value="P:DNA recombination"/>
    <property type="evidence" value="ECO:0007669"/>
    <property type="project" value="UniProtKB-KW"/>
</dbReference>